<dbReference type="Pfam" id="PF00501">
    <property type="entry name" value="AMP-binding"/>
    <property type="match status" value="1"/>
</dbReference>
<accession>A0A1Q5TU15</accession>
<evidence type="ECO:0000259" key="3">
    <source>
        <dbReference type="Pfam" id="PF00501"/>
    </source>
</evidence>
<feature type="domain" description="AMP-binding enzyme C-terminal" evidence="4">
    <location>
        <begin position="406"/>
        <end position="478"/>
    </location>
</feature>
<dbReference type="EMBL" id="MKGR01000024">
    <property type="protein sequence ID" value="OKP03722.1"/>
    <property type="molecule type" value="Genomic_DNA"/>
</dbReference>
<evidence type="ECO:0000256" key="2">
    <source>
        <dbReference type="ARBA" id="ARBA00022598"/>
    </source>
</evidence>
<sequence length="494" mass="55706">MGIREHFKRLLYETPDDANAIEYFQSWWTWEKIRAIANRLDELLQKTRVTKFERVGVILENRPEHIAILLKFLESKQTIVVLNPLKPLQKLLEDVKRLNVRVIIGGTTLFQDKSLLNEIMMNTVIFELNHSGEIYSIGRQLHTSDITVSDIAIEMLTSGTTGIPKQIKLSYQKIENSLIASGQIPSNNQLLIDSVSLVSMPIFHISGLWGVLSALYTGRKIVLMPKFVLEPWVEAIERHKIRATFLVPAALHDLQGANIDPAKINSLKIITSGSTYCPTKLIDQILALYGIRVLMSYGATEFAGAVAGWNYELHREWWTLKSGSAGKAYPGIKLRITNEFGHELPIGQAGFLEVCSEGRISENKCRWSRTSDLANIDEDGFLWILGRADNMIIRGGFKIQPEKIKNLLETHPWVNEAAVAGVPDVRLNTIPVAVIETNSNQYSKVNELVSLCHKELLPYEIPKHFITIDKLPKTAAGKINHTELLAFINNYLSH</sequence>
<dbReference type="InterPro" id="IPR042099">
    <property type="entry name" value="ANL_N_sf"/>
</dbReference>
<dbReference type="Proteomes" id="UP000186277">
    <property type="component" value="Unassembled WGS sequence"/>
</dbReference>
<proteinExistence type="inferred from homology"/>
<dbReference type="GO" id="GO:0031956">
    <property type="term" value="F:medium-chain fatty acid-CoA ligase activity"/>
    <property type="evidence" value="ECO:0007669"/>
    <property type="project" value="TreeGrafter"/>
</dbReference>
<dbReference type="PANTHER" id="PTHR43201:SF5">
    <property type="entry name" value="MEDIUM-CHAIN ACYL-COA LIGASE ACSF2, MITOCHONDRIAL"/>
    <property type="match status" value="1"/>
</dbReference>
<keyword evidence="6" id="KW-1185">Reference proteome</keyword>
<dbReference type="Pfam" id="PF13193">
    <property type="entry name" value="AMP-binding_C"/>
    <property type="match status" value="1"/>
</dbReference>
<feature type="domain" description="AMP-dependent synthetase/ligase" evidence="3">
    <location>
        <begin position="12"/>
        <end position="352"/>
    </location>
</feature>
<dbReference type="InterPro" id="IPR025110">
    <property type="entry name" value="AMP-bd_C"/>
</dbReference>
<evidence type="ECO:0000313" key="5">
    <source>
        <dbReference type="EMBL" id="OKP03722.1"/>
    </source>
</evidence>
<dbReference type="Gene3D" id="3.30.300.30">
    <property type="match status" value="1"/>
</dbReference>
<dbReference type="CDD" id="cd04433">
    <property type="entry name" value="AFD_class_I"/>
    <property type="match status" value="1"/>
</dbReference>
<organism evidence="5 6">
    <name type="scientific">Xenorhabdus thuongxuanensis</name>
    <dbReference type="NCBI Taxonomy" id="1873484"/>
    <lineage>
        <taxon>Bacteria</taxon>
        <taxon>Pseudomonadati</taxon>
        <taxon>Pseudomonadota</taxon>
        <taxon>Gammaproteobacteria</taxon>
        <taxon>Enterobacterales</taxon>
        <taxon>Morganellaceae</taxon>
        <taxon>Xenorhabdus</taxon>
    </lineage>
</organism>
<dbReference type="InterPro" id="IPR000873">
    <property type="entry name" value="AMP-dep_synth/lig_dom"/>
</dbReference>
<comment type="similarity">
    <text evidence="1">Belongs to the ATP-dependent AMP-binding enzyme family.</text>
</comment>
<dbReference type="PANTHER" id="PTHR43201">
    <property type="entry name" value="ACYL-COA SYNTHETASE"/>
    <property type="match status" value="1"/>
</dbReference>
<name>A0A1Q5TU15_9GAMM</name>
<dbReference type="AlphaFoldDB" id="A0A1Q5TU15"/>
<dbReference type="GO" id="GO:0006631">
    <property type="term" value="P:fatty acid metabolic process"/>
    <property type="evidence" value="ECO:0007669"/>
    <property type="project" value="TreeGrafter"/>
</dbReference>
<dbReference type="InterPro" id="IPR045851">
    <property type="entry name" value="AMP-bd_C_sf"/>
</dbReference>
<dbReference type="RefSeq" id="WP_074020911.1">
    <property type="nucleotide sequence ID" value="NZ_CAWMWP010000048.1"/>
</dbReference>
<dbReference type="OrthoDB" id="9803968at2"/>
<dbReference type="SUPFAM" id="SSF56801">
    <property type="entry name" value="Acetyl-CoA synthetase-like"/>
    <property type="match status" value="1"/>
</dbReference>
<evidence type="ECO:0000256" key="1">
    <source>
        <dbReference type="ARBA" id="ARBA00006432"/>
    </source>
</evidence>
<comment type="caution">
    <text evidence="5">The sequence shown here is derived from an EMBL/GenBank/DDBJ whole genome shotgun (WGS) entry which is preliminary data.</text>
</comment>
<evidence type="ECO:0000259" key="4">
    <source>
        <dbReference type="Pfam" id="PF13193"/>
    </source>
</evidence>
<keyword evidence="2 5" id="KW-0436">Ligase</keyword>
<evidence type="ECO:0000313" key="6">
    <source>
        <dbReference type="Proteomes" id="UP000186277"/>
    </source>
</evidence>
<dbReference type="Gene3D" id="3.40.50.12780">
    <property type="entry name" value="N-terminal domain of ligase-like"/>
    <property type="match status" value="1"/>
</dbReference>
<gene>
    <name evidence="5" type="ORF">Xentx_02869</name>
</gene>
<protein>
    <submittedName>
        <fullName evidence="5">Long-chain-fatty-acid--CoA ligase</fullName>
    </submittedName>
</protein>
<reference evidence="5 6" key="1">
    <citation type="submission" date="2016-09" db="EMBL/GenBank/DDBJ databases">
        <title>Xenorhabdus thuongxuanensis sp. nov. and Xenorhabdus eapokensis sp. nov., isolated from Steinernema species.</title>
        <authorList>
            <person name="Kaempfer P."/>
            <person name="Tobias N.J."/>
            <person name="Phan Ke L."/>
            <person name="Bode H.B."/>
            <person name="Glaeser S.P."/>
        </authorList>
    </citation>
    <scope>NUCLEOTIDE SEQUENCE [LARGE SCALE GENOMIC DNA]</scope>
    <source>
        <strain evidence="5 6">30TX1</strain>
    </source>
</reference>